<keyword evidence="2" id="KW-1185">Reference proteome</keyword>
<evidence type="ECO:0000313" key="1">
    <source>
        <dbReference type="EMBL" id="EXX59651.1"/>
    </source>
</evidence>
<name>A0A015KJ36_RHIIW</name>
<dbReference type="OrthoDB" id="2394114at2759"/>
<comment type="caution">
    <text evidence="1">The sequence shown here is derived from an EMBL/GenBank/DDBJ whole genome shotgun (WGS) entry which is preliminary data.</text>
</comment>
<dbReference type="EMBL" id="JEMT01026280">
    <property type="protein sequence ID" value="EXX59651.1"/>
    <property type="molecule type" value="Genomic_DNA"/>
</dbReference>
<evidence type="ECO:0000313" key="2">
    <source>
        <dbReference type="Proteomes" id="UP000022910"/>
    </source>
</evidence>
<reference evidence="1 2" key="1">
    <citation type="submission" date="2014-02" db="EMBL/GenBank/DDBJ databases">
        <title>Single nucleus genome sequencing reveals high similarity among nuclei of an endomycorrhizal fungus.</title>
        <authorList>
            <person name="Lin K."/>
            <person name="Geurts R."/>
            <person name="Zhang Z."/>
            <person name="Limpens E."/>
            <person name="Saunders D.G."/>
            <person name="Mu D."/>
            <person name="Pang E."/>
            <person name="Cao H."/>
            <person name="Cha H."/>
            <person name="Lin T."/>
            <person name="Zhou Q."/>
            <person name="Shang Y."/>
            <person name="Li Y."/>
            <person name="Ivanov S."/>
            <person name="Sharma T."/>
            <person name="Velzen R.V."/>
            <person name="Ruijter N.D."/>
            <person name="Aanen D.K."/>
            <person name="Win J."/>
            <person name="Kamoun S."/>
            <person name="Bisseling T."/>
            <person name="Huang S."/>
        </authorList>
    </citation>
    <scope>NUCLEOTIDE SEQUENCE [LARGE SCALE GENOMIC DNA]</scope>
    <source>
        <strain evidence="2">DAOM197198w</strain>
    </source>
</reference>
<dbReference type="AlphaFoldDB" id="A0A015KJ36"/>
<dbReference type="STRING" id="1432141.A0A015KJ36"/>
<proteinExistence type="predicted"/>
<dbReference type="Proteomes" id="UP000022910">
    <property type="component" value="Unassembled WGS sequence"/>
</dbReference>
<accession>A0A015KJ36</accession>
<protein>
    <submittedName>
        <fullName evidence="1">Uncharacterized protein</fullName>
    </submittedName>
</protein>
<organism evidence="1 2">
    <name type="scientific">Rhizophagus irregularis (strain DAOM 197198w)</name>
    <name type="common">Glomus intraradices</name>
    <dbReference type="NCBI Taxonomy" id="1432141"/>
    <lineage>
        <taxon>Eukaryota</taxon>
        <taxon>Fungi</taxon>
        <taxon>Fungi incertae sedis</taxon>
        <taxon>Mucoromycota</taxon>
        <taxon>Glomeromycotina</taxon>
        <taxon>Glomeromycetes</taxon>
        <taxon>Glomerales</taxon>
        <taxon>Glomeraceae</taxon>
        <taxon>Rhizophagus</taxon>
    </lineage>
</organism>
<gene>
    <name evidence="1" type="ORF">RirG_187170</name>
</gene>
<sequence length="60" mass="6823">MSSFKKASELLNSSNDTVTINELKGRLNHLENNQLSEIHKSLSKSSNKETFDRLCIETLQ</sequence>
<dbReference type="HOGENOM" id="CLU_2943015_0_0_1"/>